<gene>
    <name evidence="1" type="ORF">BU26DRAFT_522146</name>
</gene>
<dbReference type="GeneID" id="54583042"/>
<evidence type="ECO:0000313" key="1">
    <source>
        <dbReference type="EMBL" id="KAF2245763.1"/>
    </source>
</evidence>
<protein>
    <submittedName>
        <fullName evidence="1">Uncharacterized protein</fullName>
    </submittedName>
</protein>
<proteinExistence type="predicted"/>
<reference evidence="1" key="1">
    <citation type="journal article" date="2020" name="Stud. Mycol.">
        <title>101 Dothideomycetes genomes: a test case for predicting lifestyles and emergence of pathogens.</title>
        <authorList>
            <person name="Haridas S."/>
            <person name="Albert R."/>
            <person name="Binder M."/>
            <person name="Bloem J."/>
            <person name="Labutti K."/>
            <person name="Salamov A."/>
            <person name="Andreopoulos B."/>
            <person name="Baker S."/>
            <person name="Barry K."/>
            <person name="Bills G."/>
            <person name="Bluhm B."/>
            <person name="Cannon C."/>
            <person name="Castanera R."/>
            <person name="Culley D."/>
            <person name="Daum C."/>
            <person name="Ezra D."/>
            <person name="Gonzalez J."/>
            <person name="Henrissat B."/>
            <person name="Kuo A."/>
            <person name="Liang C."/>
            <person name="Lipzen A."/>
            <person name="Lutzoni F."/>
            <person name="Magnuson J."/>
            <person name="Mondo S."/>
            <person name="Nolan M."/>
            <person name="Ohm R."/>
            <person name="Pangilinan J."/>
            <person name="Park H.-J."/>
            <person name="Ramirez L."/>
            <person name="Alfaro M."/>
            <person name="Sun H."/>
            <person name="Tritt A."/>
            <person name="Yoshinaga Y."/>
            <person name="Zwiers L.-H."/>
            <person name="Turgeon B."/>
            <person name="Goodwin S."/>
            <person name="Spatafora J."/>
            <person name="Crous P."/>
            <person name="Grigoriev I."/>
        </authorList>
    </citation>
    <scope>NUCLEOTIDE SEQUENCE</scope>
    <source>
        <strain evidence="1">CBS 122368</strain>
    </source>
</reference>
<dbReference type="Proteomes" id="UP000800094">
    <property type="component" value="Unassembled WGS sequence"/>
</dbReference>
<sequence>MSTLEAHQVSQYFVIAYLSNHQQQQTAIKAEAFNNYYSTKPGPIFAINMLNDSPRTPLQSPNQPEYDTGHRVRYFYDADRKPDGKTFTELAREHGIGEATAR</sequence>
<keyword evidence="2" id="KW-1185">Reference proteome</keyword>
<feature type="non-terminal residue" evidence="1">
    <location>
        <position position="102"/>
    </location>
</feature>
<dbReference type="RefSeq" id="XP_033680767.1">
    <property type="nucleotide sequence ID" value="XM_033829712.1"/>
</dbReference>
<organism evidence="1 2">
    <name type="scientific">Trematosphaeria pertusa</name>
    <dbReference type="NCBI Taxonomy" id="390896"/>
    <lineage>
        <taxon>Eukaryota</taxon>
        <taxon>Fungi</taxon>
        <taxon>Dikarya</taxon>
        <taxon>Ascomycota</taxon>
        <taxon>Pezizomycotina</taxon>
        <taxon>Dothideomycetes</taxon>
        <taxon>Pleosporomycetidae</taxon>
        <taxon>Pleosporales</taxon>
        <taxon>Massarineae</taxon>
        <taxon>Trematosphaeriaceae</taxon>
        <taxon>Trematosphaeria</taxon>
    </lineage>
</organism>
<dbReference type="AlphaFoldDB" id="A0A6A6I8A3"/>
<evidence type="ECO:0000313" key="2">
    <source>
        <dbReference type="Proteomes" id="UP000800094"/>
    </source>
</evidence>
<name>A0A6A6I8A3_9PLEO</name>
<accession>A0A6A6I8A3</accession>
<dbReference type="EMBL" id="ML987200">
    <property type="protein sequence ID" value="KAF2245763.1"/>
    <property type="molecule type" value="Genomic_DNA"/>
</dbReference>